<dbReference type="PANTHER" id="PTHR10000">
    <property type="entry name" value="PHOSPHOSERINE PHOSPHATASE"/>
    <property type="match status" value="1"/>
</dbReference>
<dbReference type="EMBL" id="DYVR01000196">
    <property type="protein sequence ID" value="HJF85429.1"/>
    <property type="molecule type" value="Genomic_DNA"/>
</dbReference>
<reference evidence="1" key="1">
    <citation type="journal article" date="2021" name="PeerJ">
        <title>Extensive microbial diversity within the chicken gut microbiome revealed by metagenomics and culture.</title>
        <authorList>
            <person name="Gilroy R."/>
            <person name="Ravi A."/>
            <person name="Getino M."/>
            <person name="Pursley I."/>
            <person name="Horton D.L."/>
            <person name="Alikhan N.F."/>
            <person name="Baker D."/>
            <person name="Gharbi K."/>
            <person name="Hall N."/>
            <person name="Watson M."/>
            <person name="Adriaenssens E.M."/>
            <person name="Foster-Nyarko E."/>
            <person name="Jarju S."/>
            <person name="Secka A."/>
            <person name="Antonio M."/>
            <person name="Oren A."/>
            <person name="Chaudhuri R.R."/>
            <person name="La Ragione R."/>
            <person name="Hildebrand F."/>
            <person name="Pallen M.J."/>
        </authorList>
    </citation>
    <scope>NUCLEOTIDE SEQUENCE</scope>
    <source>
        <strain evidence="1">7318</strain>
    </source>
</reference>
<organism evidence="1 2">
    <name type="scientific">Megamonas hypermegale</name>
    <dbReference type="NCBI Taxonomy" id="158847"/>
    <lineage>
        <taxon>Bacteria</taxon>
        <taxon>Bacillati</taxon>
        <taxon>Bacillota</taxon>
        <taxon>Negativicutes</taxon>
        <taxon>Selenomonadales</taxon>
        <taxon>Selenomonadaceae</taxon>
        <taxon>Megamonas</taxon>
    </lineage>
</organism>
<comment type="caution">
    <text evidence="1">The sequence shown here is derived from an EMBL/GenBank/DDBJ whole genome shotgun (WGS) entry which is preliminary data.</text>
</comment>
<sequence length="302" mass="33915">MPRAAATILYEQSIIEGYIMNDYSNIFLLSDMDGTLINSSAQISAVNRYALEQFTAGGGTFAVATGRTIRSCRDYLGELPINAPSIFYNGTIMQNVHNNVALKTLSLQNTQLTAFLAQCLIHCPQMCIELHTQDTFYIITDKAYDDPVIEKENLPYIRANLGDIQDIPVLKVQFYTENPELISWLHNFAQAMEIDKIAKYFTSWSSYFEIIPKNASKGIMLNELRKMPLYRNKIFIAVGDFDNDIEMLRCADYGIAARNATQNLKQVADIIGVSCDDHLLSHVITKIIPNLAKYSAANLQTA</sequence>
<dbReference type="Gene3D" id="3.40.50.1000">
    <property type="entry name" value="HAD superfamily/HAD-like"/>
    <property type="match status" value="1"/>
</dbReference>
<dbReference type="InterPro" id="IPR036412">
    <property type="entry name" value="HAD-like_sf"/>
</dbReference>
<accession>A0A921HNL2</accession>
<dbReference type="GO" id="GO:0016791">
    <property type="term" value="F:phosphatase activity"/>
    <property type="evidence" value="ECO:0007669"/>
    <property type="project" value="TreeGrafter"/>
</dbReference>
<dbReference type="GO" id="GO:0000287">
    <property type="term" value="F:magnesium ion binding"/>
    <property type="evidence" value="ECO:0007669"/>
    <property type="project" value="TreeGrafter"/>
</dbReference>
<dbReference type="Pfam" id="PF08282">
    <property type="entry name" value="Hydrolase_3"/>
    <property type="match status" value="1"/>
</dbReference>
<reference evidence="1" key="2">
    <citation type="submission" date="2021-09" db="EMBL/GenBank/DDBJ databases">
        <authorList>
            <person name="Gilroy R."/>
        </authorList>
    </citation>
    <scope>NUCLEOTIDE SEQUENCE</scope>
    <source>
        <strain evidence="1">7318</strain>
    </source>
</reference>
<gene>
    <name evidence="1" type="ORF">K8V65_07205</name>
</gene>
<protein>
    <submittedName>
        <fullName evidence="1">HAD-IIB family hydrolase</fullName>
    </submittedName>
</protein>
<proteinExistence type="predicted"/>
<dbReference type="RefSeq" id="WP_289549122.1">
    <property type="nucleotide sequence ID" value="NZ_CALXYC010000050.1"/>
</dbReference>
<dbReference type="InterPro" id="IPR006379">
    <property type="entry name" value="HAD-SF_hydro_IIB"/>
</dbReference>
<keyword evidence="1" id="KW-0378">Hydrolase</keyword>
<dbReference type="AlphaFoldDB" id="A0A921HNL2"/>
<dbReference type="Proteomes" id="UP000780768">
    <property type="component" value="Unassembled WGS sequence"/>
</dbReference>
<dbReference type="NCBIfam" id="TIGR01484">
    <property type="entry name" value="HAD-SF-IIB"/>
    <property type="match status" value="1"/>
</dbReference>
<dbReference type="PANTHER" id="PTHR10000:SF8">
    <property type="entry name" value="HAD SUPERFAMILY HYDROLASE-LIKE, TYPE 3"/>
    <property type="match status" value="1"/>
</dbReference>
<dbReference type="GO" id="GO:0005829">
    <property type="term" value="C:cytosol"/>
    <property type="evidence" value="ECO:0007669"/>
    <property type="project" value="TreeGrafter"/>
</dbReference>
<name>A0A921HNL2_9FIRM</name>
<evidence type="ECO:0000313" key="1">
    <source>
        <dbReference type="EMBL" id="HJF85429.1"/>
    </source>
</evidence>
<dbReference type="InterPro" id="IPR023214">
    <property type="entry name" value="HAD_sf"/>
</dbReference>
<dbReference type="SUPFAM" id="SSF56784">
    <property type="entry name" value="HAD-like"/>
    <property type="match status" value="1"/>
</dbReference>
<evidence type="ECO:0000313" key="2">
    <source>
        <dbReference type="Proteomes" id="UP000780768"/>
    </source>
</evidence>
<dbReference type="Gene3D" id="3.30.1240.10">
    <property type="match status" value="1"/>
</dbReference>